<gene>
    <name evidence="6" type="primary">LOC118431964</name>
</gene>
<dbReference type="Proteomes" id="UP000001554">
    <property type="component" value="Chromosome 15"/>
</dbReference>
<dbReference type="Gene3D" id="3.30.710.10">
    <property type="entry name" value="Potassium Channel Kv1.1, Chain A"/>
    <property type="match status" value="1"/>
</dbReference>
<reference evidence="6" key="2">
    <citation type="submission" date="2025-08" db="UniProtKB">
        <authorList>
            <consortium name="RefSeq"/>
        </authorList>
    </citation>
    <scope>IDENTIFICATION</scope>
    <source>
        <strain evidence="6">S238N-H82</strain>
        <tissue evidence="6">Testes</tissue>
    </source>
</reference>
<reference evidence="5" key="1">
    <citation type="journal article" date="2020" name="Nat. Ecol. Evol.">
        <title>Deeply conserved synteny resolves early events in vertebrate evolution.</title>
        <authorList>
            <person name="Simakov O."/>
            <person name="Marletaz F."/>
            <person name="Yue J.X."/>
            <person name="O'Connell B."/>
            <person name="Jenkins J."/>
            <person name="Brandt A."/>
            <person name="Calef R."/>
            <person name="Tung C.H."/>
            <person name="Huang T.K."/>
            <person name="Schmutz J."/>
            <person name="Satoh N."/>
            <person name="Yu J.K."/>
            <person name="Putnam N.H."/>
            <person name="Green R.E."/>
            <person name="Rokhsar D.S."/>
        </authorList>
    </citation>
    <scope>NUCLEOTIDE SEQUENCE [LARGE SCALE GENOMIC DNA]</scope>
    <source>
        <strain evidence="5">S238N-H82</strain>
    </source>
</reference>
<name>A0A9J7MDS0_BRAFL</name>
<dbReference type="GO" id="GO:0005737">
    <property type="term" value="C:cytoplasm"/>
    <property type="evidence" value="ECO:0000318"/>
    <property type="project" value="GO_Central"/>
</dbReference>
<dbReference type="InterPro" id="IPR015915">
    <property type="entry name" value="Kelch-typ_b-propeller"/>
</dbReference>
<dbReference type="SMART" id="SM00875">
    <property type="entry name" value="BACK"/>
    <property type="match status" value="1"/>
</dbReference>
<dbReference type="Pfam" id="PF01344">
    <property type="entry name" value="Kelch_1"/>
    <property type="match status" value="3"/>
</dbReference>
<keyword evidence="5" id="KW-1185">Reference proteome</keyword>
<dbReference type="SMART" id="SM00225">
    <property type="entry name" value="BTB"/>
    <property type="match status" value="1"/>
</dbReference>
<dbReference type="AlphaFoldDB" id="A0A9J7MDS0"/>
<dbReference type="PANTHER" id="PTHR24412">
    <property type="entry name" value="KELCH PROTEIN"/>
    <property type="match status" value="1"/>
</dbReference>
<evidence type="ECO:0000256" key="3">
    <source>
        <dbReference type="SAM" id="MobiDB-lite"/>
    </source>
</evidence>
<dbReference type="Pfam" id="PF00651">
    <property type="entry name" value="BTB"/>
    <property type="match status" value="1"/>
</dbReference>
<evidence type="ECO:0000313" key="6">
    <source>
        <dbReference type="RefSeq" id="XP_035699311.1"/>
    </source>
</evidence>
<organism evidence="5 6">
    <name type="scientific">Branchiostoma floridae</name>
    <name type="common">Florida lancelet</name>
    <name type="synonym">Amphioxus</name>
    <dbReference type="NCBI Taxonomy" id="7739"/>
    <lineage>
        <taxon>Eukaryota</taxon>
        <taxon>Metazoa</taxon>
        <taxon>Chordata</taxon>
        <taxon>Cephalochordata</taxon>
        <taxon>Leptocardii</taxon>
        <taxon>Amphioxiformes</taxon>
        <taxon>Branchiostomatidae</taxon>
        <taxon>Branchiostoma</taxon>
    </lineage>
</organism>
<evidence type="ECO:0000256" key="2">
    <source>
        <dbReference type="ARBA" id="ARBA00022737"/>
    </source>
</evidence>
<dbReference type="Gene3D" id="2.120.10.80">
    <property type="entry name" value="Kelch-type beta propeller"/>
    <property type="match status" value="2"/>
</dbReference>
<feature type="domain" description="BTB" evidence="4">
    <location>
        <begin position="75"/>
        <end position="142"/>
    </location>
</feature>
<dbReference type="OMA" id="APMKTER"/>
<dbReference type="RefSeq" id="XP_035699311.1">
    <property type="nucleotide sequence ID" value="XM_035843418.1"/>
</dbReference>
<dbReference type="SUPFAM" id="SSF117281">
    <property type="entry name" value="Kelch motif"/>
    <property type="match status" value="1"/>
</dbReference>
<protein>
    <submittedName>
        <fullName evidence="6">Kelch-like protein 24 isoform X1</fullName>
    </submittedName>
</protein>
<proteinExistence type="predicted"/>
<dbReference type="Gene3D" id="1.25.40.420">
    <property type="match status" value="1"/>
</dbReference>
<evidence type="ECO:0000256" key="1">
    <source>
        <dbReference type="ARBA" id="ARBA00022441"/>
    </source>
</evidence>
<dbReference type="InterPro" id="IPR011705">
    <property type="entry name" value="BACK"/>
</dbReference>
<dbReference type="PIRSF" id="PIRSF037037">
    <property type="entry name" value="Kelch-like_protein_gigaxonin"/>
    <property type="match status" value="1"/>
</dbReference>
<dbReference type="FunFam" id="1.25.40.420:FF:000001">
    <property type="entry name" value="Kelch-like family member 12"/>
    <property type="match status" value="1"/>
</dbReference>
<dbReference type="GO" id="GO:1990756">
    <property type="term" value="F:ubiquitin-like ligase-substrate adaptor activity"/>
    <property type="evidence" value="ECO:0000318"/>
    <property type="project" value="GO_Central"/>
</dbReference>
<dbReference type="OrthoDB" id="2311693at2759"/>
<dbReference type="GO" id="GO:0031463">
    <property type="term" value="C:Cul3-RING ubiquitin ligase complex"/>
    <property type="evidence" value="ECO:0000318"/>
    <property type="project" value="GO_Central"/>
</dbReference>
<sequence>MDDSDSESVADSQTTDISNAMDDSDIESVDDSHSTTDKTVDNSETVDNTKESHTDWYPVSFLQRLHDFRSEGHLVDVTLCAEGKEIPCHRLVLSACSDYFYTMFNGAHCESKKDKIEIGGVSAEALQQLVDYAYTSKITITFDNVQPLFEAANMLQVKGVEDRCEKFLTNNLSPETCLVTWVLADKVSSEPLLERAKIYTLKHFEDVCVMEEFLELPVDFLKTCISDDGLHAKKEKRVLEVVMLWVRHLKERQTHLKELLECVRFPHVDREYLNGILETDKLLAGVSAINELTQDQSRHARPRHIQGEILVFGGLTRSVKPKPGDDYDSNDDMYKLTLNCDCVDISPLPPIIWRASAACVVNGDVFITGGANARCHAWRYKPSVDSWTNLGPLVNKERLVNSMVALQGQVYVVGGVGTPKWTPVYDVEVYSEMTDSWKLVAPLLNEGVKDFGIASFCDKIFVFGGRTGKCTLLDHSHNTDAVQCYDPTQNVWTYAAPLPNPMQDIAACSVSSKIYLVGGMLAHVLCYDPQQDCYEKMTDRLNLWSECSATTCGSDIYIIGGCGHDDQFPHATVQRYNVTSDTMVLLKDFPITIFNHISVIVPKA</sequence>
<feature type="compositionally biased region" description="Basic and acidic residues" evidence="3">
    <location>
        <begin position="30"/>
        <end position="51"/>
    </location>
</feature>
<dbReference type="KEGG" id="bfo:118431964"/>
<keyword evidence="2" id="KW-0677">Repeat</keyword>
<dbReference type="SUPFAM" id="SSF54695">
    <property type="entry name" value="POZ domain"/>
    <property type="match status" value="1"/>
</dbReference>
<evidence type="ECO:0000259" key="4">
    <source>
        <dbReference type="PROSITE" id="PS50097"/>
    </source>
</evidence>
<dbReference type="PANTHER" id="PTHR24412:SF272">
    <property type="entry name" value="KELCH-LIKE PROTEIN DIABLO"/>
    <property type="match status" value="1"/>
</dbReference>
<accession>A0A9J7MDS0</accession>
<dbReference type="InterPro" id="IPR017096">
    <property type="entry name" value="BTB-kelch_protein"/>
</dbReference>
<dbReference type="InterPro" id="IPR011333">
    <property type="entry name" value="SKP1/BTB/POZ_sf"/>
</dbReference>
<dbReference type="PROSITE" id="PS50097">
    <property type="entry name" value="BTB"/>
    <property type="match status" value="1"/>
</dbReference>
<feature type="region of interest" description="Disordered" evidence="3">
    <location>
        <begin position="1"/>
        <end position="51"/>
    </location>
</feature>
<dbReference type="GO" id="GO:0043161">
    <property type="term" value="P:proteasome-mediated ubiquitin-dependent protein catabolic process"/>
    <property type="evidence" value="ECO:0000318"/>
    <property type="project" value="GO_Central"/>
</dbReference>
<dbReference type="SMART" id="SM00612">
    <property type="entry name" value="Kelch"/>
    <property type="match status" value="5"/>
</dbReference>
<dbReference type="InterPro" id="IPR006652">
    <property type="entry name" value="Kelch_1"/>
</dbReference>
<dbReference type="Pfam" id="PF07707">
    <property type="entry name" value="BACK"/>
    <property type="match status" value="1"/>
</dbReference>
<feature type="compositionally biased region" description="Polar residues" evidence="3">
    <location>
        <begin position="9"/>
        <end position="18"/>
    </location>
</feature>
<dbReference type="InterPro" id="IPR000210">
    <property type="entry name" value="BTB/POZ_dom"/>
</dbReference>
<dbReference type="GeneID" id="118431964"/>
<evidence type="ECO:0000313" key="5">
    <source>
        <dbReference type="Proteomes" id="UP000001554"/>
    </source>
</evidence>
<keyword evidence="1" id="KW-0880">Kelch repeat</keyword>